<accession>A0A6J1MSJ8</accession>
<dbReference type="OMA" id="YCLKNSM"/>
<keyword evidence="9" id="KW-1185">Reference proteome</keyword>
<evidence type="ECO:0000256" key="1">
    <source>
        <dbReference type="ARBA" id="ARBA00004651"/>
    </source>
</evidence>
<evidence type="ECO:0000256" key="3">
    <source>
        <dbReference type="ARBA" id="ARBA00022692"/>
    </source>
</evidence>
<dbReference type="InterPro" id="IPR052192">
    <property type="entry name" value="Insect_Ionotropic_Sensory_Rcpt"/>
</dbReference>
<evidence type="ECO:0000256" key="6">
    <source>
        <dbReference type="ARBA" id="ARBA00023170"/>
    </source>
</evidence>
<sequence length="605" mass="70247">MDMDMDIAARLVQGQSLRPIHSHKCAAIPLWSLVDIMWVNGNESFASDIYQLFALVLQVIDRKSIFYYNPDRLDCEWQRLQQHSNLTNQPQWVWQSRMPFTQLKEQQTSELFVFACLSASLEVNELAGLSKSLNHLRDAPVLIELFDSTSIHRSDKDYLATQMLTYCLNNAMLNVALYFQQDRSDLTLYSFLAFPSYTLIKRKFLNSKLTGEEKELFPNQLANLRGYPLRVMPDFSEPNSILYRDANGVAHISGYVWRMMEAFAKKHGANITALYPSWRPGRNLGEFYMLEFTRNGSVDFGLLTVQMTTKFSSRYYQYSFPIFYAGWCIMLPIERHIELSAMFMRILKPKALALLLTTLGACYLLLHLERVIVPSWLHCYLRNMRLVPWLLAPLVLCACQAQMFSLIKICPMKAPIDSFDALLASDLRIFGIRAEFDSLDGAFRAKYAAAFRLTGNVTELFQLRNSFNVSWAYTITHIKWVVMNELQSYFHRPLFRYSDLCLSQNYPFSILLADESVYRKTLMMFSLRARSSGLIDYWMRNSFIDMVKAERMKIKDYSTPNQVQQLRLQDFRYVGFCCGGGLLLAFIVFVAELLPFYVNVWLDSL</sequence>
<evidence type="ECO:0000256" key="8">
    <source>
        <dbReference type="SAM" id="Phobius"/>
    </source>
</evidence>
<keyword evidence="3 8" id="KW-0812">Transmembrane</keyword>
<keyword evidence="6" id="KW-0675">Receptor</keyword>
<evidence type="ECO:0000256" key="4">
    <source>
        <dbReference type="ARBA" id="ARBA00022989"/>
    </source>
</evidence>
<keyword evidence="7" id="KW-0325">Glycoprotein</keyword>
<keyword evidence="4 8" id="KW-1133">Transmembrane helix</keyword>
<gene>
    <name evidence="10" type="primary">LOC111605582</name>
</gene>
<dbReference type="OrthoDB" id="7845462at2759"/>
<feature type="transmembrane region" description="Helical" evidence="8">
    <location>
        <begin position="386"/>
        <end position="407"/>
    </location>
</feature>
<evidence type="ECO:0000256" key="7">
    <source>
        <dbReference type="ARBA" id="ARBA00023180"/>
    </source>
</evidence>
<dbReference type="KEGG" id="dhe:111605582"/>
<feature type="transmembrane region" description="Helical" evidence="8">
    <location>
        <begin position="346"/>
        <end position="366"/>
    </location>
</feature>
<dbReference type="SUPFAM" id="SSF53850">
    <property type="entry name" value="Periplasmic binding protein-like II"/>
    <property type="match status" value="1"/>
</dbReference>
<keyword evidence="2" id="KW-1003">Cell membrane</keyword>
<evidence type="ECO:0000313" key="10">
    <source>
        <dbReference type="RefSeq" id="XP_023179954.2"/>
    </source>
</evidence>
<reference evidence="10" key="1">
    <citation type="submission" date="2025-08" db="UniProtKB">
        <authorList>
            <consortium name="RefSeq"/>
        </authorList>
    </citation>
    <scope>IDENTIFICATION</scope>
    <source>
        <strain evidence="10">15085-1641.00</strain>
        <tissue evidence="10">Whole body</tissue>
    </source>
</reference>
<comment type="subcellular location">
    <subcellularLocation>
        <location evidence="1">Cell membrane</location>
        <topology evidence="1">Multi-pass membrane protein</topology>
    </subcellularLocation>
</comment>
<name>A0A6J1MSJ8_DROHY</name>
<dbReference type="GeneID" id="111605582"/>
<evidence type="ECO:0000256" key="5">
    <source>
        <dbReference type="ARBA" id="ARBA00023136"/>
    </source>
</evidence>
<dbReference type="RefSeq" id="XP_023179954.2">
    <property type="nucleotide sequence ID" value="XM_023324186.2"/>
</dbReference>
<feature type="transmembrane region" description="Helical" evidence="8">
    <location>
        <begin position="573"/>
        <end position="598"/>
    </location>
</feature>
<protein>
    <submittedName>
        <fullName evidence="10">Uncharacterized protein LOC111605582</fullName>
    </submittedName>
</protein>
<dbReference type="PANTHER" id="PTHR42643">
    <property type="entry name" value="IONOTROPIC RECEPTOR 20A-RELATED"/>
    <property type="match status" value="1"/>
</dbReference>
<dbReference type="AlphaFoldDB" id="A0A6J1MSJ8"/>
<evidence type="ECO:0000313" key="9">
    <source>
        <dbReference type="Proteomes" id="UP000504633"/>
    </source>
</evidence>
<dbReference type="Proteomes" id="UP000504633">
    <property type="component" value="Unplaced"/>
</dbReference>
<dbReference type="PANTHER" id="PTHR42643:SF41">
    <property type="entry name" value="IONOTROPIC RECEPTOR 20A-RELATED"/>
    <property type="match status" value="1"/>
</dbReference>
<proteinExistence type="predicted"/>
<dbReference type="GO" id="GO:0005886">
    <property type="term" value="C:plasma membrane"/>
    <property type="evidence" value="ECO:0007669"/>
    <property type="project" value="UniProtKB-SubCell"/>
</dbReference>
<dbReference type="CTD" id="42769"/>
<evidence type="ECO:0000256" key="2">
    <source>
        <dbReference type="ARBA" id="ARBA00022475"/>
    </source>
</evidence>
<organism evidence="9 10">
    <name type="scientific">Drosophila hydei</name>
    <name type="common">Fruit fly</name>
    <dbReference type="NCBI Taxonomy" id="7224"/>
    <lineage>
        <taxon>Eukaryota</taxon>
        <taxon>Metazoa</taxon>
        <taxon>Ecdysozoa</taxon>
        <taxon>Arthropoda</taxon>
        <taxon>Hexapoda</taxon>
        <taxon>Insecta</taxon>
        <taxon>Pterygota</taxon>
        <taxon>Neoptera</taxon>
        <taxon>Endopterygota</taxon>
        <taxon>Diptera</taxon>
        <taxon>Brachycera</taxon>
        <taxon>Muscomorpha</taxon>
        <taxon>Ephydroidea</taxon>
        <taxon>Drosophilidae</taxon>
        <taxon>Drosophila</taxon>
    </lineage>
</organism>
<keyword evidence="5 8" id="KW-0472">Membrane</keyword>